<dbReference type="Proteomes" id="UP000295375">
    <property type="component" value="Unassembled WGS sequence"/>
</dbReference>
<keyword evidence="1" id="KW-0812">Transmembrane</keyword>
<dbReference type="OrthoDB" id="7839314at2"/>
<organism evidence="2 3">
    <name type="scientific">Permianibacter aggregans</name>
    <dbReference type="NCBI Taxonomy" id="1510150"/>
    <lineage>
        <taxon>Bacteria</taxon>
        <taxon>Pseudomonadati</taxon>
        <taxon>Pseudomonadota</taxon>
        <taxon>Gammaproteobacteria</taxon>
        <taxon>Pseudomonadales</taxon>
        <taxon>Pseudomonadaceae</taxon>
        <taxon>Permianibacter</taxon>
    </lineage>
</organism>
<reference evidence="2 3" key="1">
    <citation type="submission" date="2019-03" db="EMBL/GenBank/DDBJ databases">
        <title>Genomic Encyclopedia of Type Strains, Phase IV (KMG-IV): sequencing the most valuable type-strain genomes for metagenomic binning, comparative biology and taxonomic classification.</title>
        <authorList>
            <person name="Goeker M."/>
        </authorList>
    </citation>
    <scope>NUCLEOTIDE SEQUENCE [LARGE SCALE GENOMIC DNA]</scope>
    <source>
        <strain evidence="2 3">DSM 103792</strain>
    </source>
</reference>
<dbReference type="EMBL" id="SNYM01000011">
    <property type="protein sequence ID" value="TDQ47147.1"/>
    <property type="molecule type" value="Genomic_DNA"/>
</dbReference>
<protein>
    <submittedName>
        <fullName evidence="2">Uncharacterized protein</fullName>
    </submittedName>
</protein>
<keyword evidence="1" id="KW-1133">Transmembrane helix</keyword>
<feature type="transmembrane region" description="Helical" evidence="1">
    <location>
        <begin position="21"/>
        <end position="41"/>
    </location>
</feature>
<evidence type="ECO:0000256" key="1">
    <source>
        <dbReference type="SAM" id="Phobius"/>
    </source>
</evidence>
<evidence type="ECO:0000313" key="2">
    <source>
        <dbReference type="EMBL" id="TDQ47147.1"/>
    </source>
</evidence>
<comment type="caution">
    <text evidence="2">The sequence shown here is derived from an EMBL/GenBank/DDBJ whole genome shotgun (WGS) entry which is preliminary data.</text>
</comment>
<proteinExistence type="predicted"/>
<accession>A0A4V3D798</accession>
<keyword evidence="1" id="KW-0472">Membrane</keyword>
<name>A0A4V3D798_9GAMM</name>
<dbReference type="AlphaFoldDB" id="A0A4V3D798"/>
<gene>
    <name evidence="2" type="ORF">EV696_11175</name>
</gene>
<keyword evidence="3" id="KW-1185">Reference proteome</keyword>
<dbReference type="RefSeq" id="WP_133591365.1">
    <property type="nucleotide sequence ID" value="NZ_CP037953.1"/>
</dbReference>
<evidence type="ECO:0000313" key="3">
    <source>
        <dbReference type="Proteomes" id="UP000295375"/>
    </source>
</evidence>
<sequence length="244" mass="26926">MAENKSAVAQFSAMMKDLVAILRDTVIFLIFMLLLFAPGIINERLTAAGFTKGNIAGFEWQAQIQSAAETTRTAGQTIEQATENYDQLIERINELEKQVNDPGVQRELSAINSVAKDSRSELASADQAIKRSLVVQQQLTTQFAPQLLEETGWIYVGKINEEKSSWLAGSPTTITKTELPIEAGQVVTIRDDVYLRADGASNARASAPVQSVVKVGQRVEVLEVEFSHARSGGWFVWLKVVRRD</sequence>